<feature type="domain" description="NmrA-like" evidence="1">
    <location>
        <begin position="17"/>
        <end position="240"/>
    </location>
</feature>
<organism evidence="2 3">
    <name type="scientific">Cupriavidus cauae</name>
    <dbReference type="NCBI Taxonomy" id="2608999"/>
    <lineage>
        <taxon>Bacteria</taxon>
        <taxon>Pseudomonadati</taxon>
        <taxon>Pseudomonadota</taxon>
        <taxon>Betaproteobacteria</taxon>
        <taxon>Burkholderiales</taxon>
        <taxon>Burkholderiaceae</taxon>
        <taxon>Cupriavidus</taxon>
    </lineage>
</organism>
<evidence type="ECO:0000259" key="1">
    <source>
        <dbReference type="Pfam" id="PF05368"/>
    </source>
</evidence>
<dbReference type="PANTHER" id="PTHR43162">
    <property type="match status" value="1"/>
</dbReference>
<dbReference type="RefSeq" id="WP_150084825.1">
    <property type="nucleotide sequence ID" value="NZ_VWRN01000072.1"/>
</dbReference>
<proteinExistence type="predicted"/>
<dbReference type="PANTHER" id="PTHR43162:SF1">
    <property type="entry name" value="PRESTALK A DIFFERENTIATION PROTEIN A"/>
    <property type="match status" value="1"/>
</dbReference>
<dbReference type="EMBL" id="VWRN01000072">
    <property type="protein sequence ID" value="KAA6116331.1"/>
    <property type="molecule type" value="Genomic_DNA"/>
</dbReference>
<dbReference type="Pfam" id="PF05368">
    <property type="entry name" value="NmrA"/>
    <property type="match status" value="1"/>
</dbReference>
<accession>A0A5M8A1M3</accession>
<dbReference type="Proteomes" id="UP000324324">
    <property type="component" value="Unassembled WGS sequence"/>
</dbReference>
<reference evidence="2 3" key="1">
    <citation type="submission" date="2019-09" db="EMBL/GenBank/DDBJ databases">
        <title>Isolation of a novel species in the genus Cupriavidus from patients with sepsis using whole genome sequencing.</title>
        <authorList>
            <person name="Kweon O.J."/>
            <person name="Lee M.-K."/>
        </authorList>
    </citation>
    <scope>NUCLEOTIDE SEQUENCE [LARGE SCALE GENOMIC DNA]</scope>
    <source>
        <strain evidence="2 3">MKL-01</strain>
    </source>
</reference>
<dbReference type="SUPFAM" id="SSF51735">
    <property type="entry name" value="NAD(P)-binding Rossmann-fold domains"/>
    <property type="match status" value="1"/>
</dbReference>
<name>A0A5M8A1M3_9BURK</name>
<gene>
    <name evidence="2" type="ORF">F1599_24725</name>
</gene>
<evidence type="ECO:0000313" key="2">
    <source>
        <dbReference type="EMBL" id="KAA6116331.1"/>
    </source>
</evidence>
<sequence length="305" mass="32737">MTSIATATSPSESAAARRVLVVGAAGRFAGLVPQALRDKGVTVRGLVRDAQRAPHALANGVDEVAVADLRSPETLVAALDGVDGVFYIGPAFAPDESQLGINMVAAARRAGVRRFVFSSVIQPTDVTLANHASKIPVEQALFDSGLQFTVLQPANFHQNLLGGWARVVAEGSFAEPYPVDVPVARVDYRDVAEVAAMALTTDRLAHGCFELAGEAGLTRTQIAAMMSEALGRNIVPGEIDFERWRARLPLDYTAAQWELLRKIHEHYAAHRLRANTLVLQAILGRPPRSMQAFVRELATSTRAAA</sequence>
<dbReference type="InterPro" id="IPR051604">
    <property type="entry name" value="Ergot_Alk_Oxidoreductase"/>
</dbReference>
<comment type="caution">
    <text evidence="2">The sequence shown here is derived from an EMBL/GenBank/DDBJ whole genome shotgun (WGS) entry which is preliminary data.</text>
</comment>
<dbReference type="InterPro" id="IPR036291">
    <property type="entry name" value="NAD(P)-bd_dom_sf"/>
</dbReference>
<dbReference type="AlphaFoldDB" id="A0A5M8A1M3"/>
<protein>
    <submittedName>
        <fullName evidence="2">NAD(P)H-binding protein</fullName>
    </submittedName>
</protein>
<dbReference type="Gene3D" id="3.90.25.10">
    <property type="entry name" value="UDP-galactose 4-epimerase, domain 1"/>
    <property type="match status" value="1"/>
</dbReference>
<keyword evidence="3" id="KW-1185">Reference proteome</keyword>
<dbReference type="InterPro" id="IPR008030">
    <property type="entry name" value="NmrA-like"/>
</dbReference>
<evidence type="ECO:0000313" key="3">
    <source>
        <dbReference type="Proteomes" id="UP000324324"/>
    </source>
</evidence>
<dbReference type="Gene3D" id="3.40.50.720">
    <property type="entry name" value="NAD(P)-binding Rossmann-like Domain"/>
    <property type="match status" value="1"/>
</dbReference>